<evidence type="ECO:0000256" key="5">
    <source>
        <dbReference type="PROSITE-ProRule" id="PRU10137"/>
    </source>
</evidence>
<dbReference type="SMART" id="SM00857">
    <property type="entry name" value="Resolvase"/>
    <property type="match status" value="1"/>
</dbReference>
<keyword evidence="3" id="KW-0233">DNA recombination</keyword>
<dbReference type="NCBIfam" id="NF009949">
    <property type="entry name" value="PRK13413.1"/>
    <property type="match status" value="1"/>
</dbReference>
<dbReference type="InterPro" id="IPR036162">
    <property type="entry name" value="Resolvase-like_N_sf"/>
</dbReference>
<dbReference type="Gene3D" id="3.40.50.1390">
    <property type="entry name" value="Resolvase, N-terminal catalytic domain"/>
    <property type="match status" value="1"/>
</dbReference>
<name>A0A0L7D0Q6_BIFBR</name>
<dbReference type="InterPro" id="IPR006118">
    <property type="entry name" value="Recombinase_CS"/>
</dbReference>
<feature type="domain" description="Resolvase/invertase-type recombinase catalytic" evidence="6">
    <location>
        <begin position="11"/>
        <end position="152"/>
    </location>
</feature>
<dbReference type="SUPFAM" id="SSF53041">
    <property type="entry name" value="Resolvase-like"/>
    <property type="match status" value="1"/>
</dbReference>
<evidence type="ECO:0000256" key="1">
    <source>
        <dbReference type="ARBA" id="ARBA00022908"/>
    </source>
</evidence>
<keyword evidence="2" id="KW-0238">DNA-binding</keyword>
<gene>
    <name evidence="7" type="ORF">BBM1114_05710</name>
</gene>
<dbReference type="Pfam" id="PF00239">
    <property type="entry name" value="Resolvase"/>
    <property type="match status" value="1"/>
</dbReference>
<evidence type="ECO:0000256" key="3">
    <source>
        <dbReference type="ARBA" id="ARBA00023172"/>
    </source>
</evidence>
<dbReference type="InterPro" id="IPR006119">
    <property type="entry name" value="Resolv_N"/>
</dbReference>
<protein>
    <submittedName>
        <fullName evidence="7">Invertase</fullName>
    </submittedName>
</protein>
<dbReference type="AlphaFoldDB" id="A0A0L7D0Q6"/>
<sequence length="210" mass="23508">MPAASVTLVIVIYGYVRVSSDKQTLENQRFEIERFTCVEGLKVDEWVEETISGTKALDKRKLGPLLDRVGEGDLIVCSELSRLGRSLFMIMDVLGECMNRGCRVWTIKDGYRLGDDIQSKVLAFAFGLSAEIERNLISQRTKEALARRRAEGVRLGRPVGSLSATVKLSGYEADIHAMLEQGCTKADIARKYHVHRSTVGRFINNHMSDL</sequence>
<dbReference type="GO" id="GO:0003677">
    <property type="term" value="F:DNA binding"/>
    <property type="evidence" value="ECO:0007669"/>
    <property type="project" value="UniProtKB-KW"/>
</dbReference>
<dbReference type="PANTHER" id="PTHR30461:SF19">
    <property type="entry name" value="SITE-SPECIFIC RECOMBINASE RESOLVASE FAMILY"/>
    <property type="match status" value="1"/>
</dbReference>
<evidence type="ECO:0000259" key="6">
    <source>
        <dbReference type="PROSITE" id="PS51736"/>
    </source>
</evidence>
<organism evidence="7 8">
    <name type="scientific">Bifidobacterium breve MCC 1114</name>
    <dbReference type="NCBI Taxonomy" id="1365964"/>
    <lineage>
        <taxon>Bacteria</taxon>
        <taxon>Bacillati</taxon>
        <taxon>Actinomycetota</taxon>
        <taxon>Actinomycetes</taxon>
        <taxon>Bifidobacteriales</taxon>
        <taxon>Bifidobacteriaceae</taxon>
        <taxon>Bifidobacterium</taxon>
    </lineage>
</organism>
<dbReference type="PANTHER" id="PTHR30461">
    <property type="entry name" value="DNA-INVERTASE FROM LAMBDOID PROPHAGE"/>
    <property type="match status" value="1"/>
</dbReference>
<dbReference type="InterPro" id="IPR050639">
    <property type="entry name" value="SSR_resolvase"/>
</dbReference>
<dbReference type="PATRIC" id="fig|1365964.3.peg.1151"/>
<dbReference type="PROSITE" id="PS00397">
    <property type="entry name" value="RECOMBINASES_1"/>
    <property type="match status" value="1"/>
</dbReference>
<dbReference type="PROSITE" id="PS51736">
    <property type="entry name" value="RECOMBINASES_3"/>
    <property type="match status" value="1"/>
</dbReference>
<dbReference type="GO" id="GO:0000150">
    <property type="term" value="F:DNA strand exchange activity"/>
    <property type="evidence" value="ECO:0007669"/>
    <property type="project" value="InterPro"/>
</dbReference>
<evidence type="ECO:0000313" key="8">
    <source>
        <dbReference type="Proteomes" id="UP000036802"/>
    </source>
</evidence>
<dbReference type="Proteomes" id="UP000036802">
    <property type="component" value="Unassembled WGS sequence"/>
</dbReference>
<proteinExistence type="predicted"/>
<dbReference type="GO" id="GO:0015074">
    <property type="term" value="P:DNA integration"/>
    <property type="evidence" value="ECO:0007669"/>
    <property type="project" value="UniProtKB-KW"/>
</dbReference>
<keyword evidence="1" id="KW-0229">DNA integration</keyword>
<reference evidence="7 8" key="1">
    <citation type="journal article" date="2015" name="Int J Genomics">
        <title>Comparative Genomics Revealed Genetic Diversity and Species/Strain-Level Differences in Carbohydrate Metabolism of Three Probiotic Bifidobacterial Species.</title>
        <authorList>
            <person name="Odamaki T."/>
            <person name="Horigome A."/>
            <person name="Sugahara H."/>
            <person name="Hashikura N."/>
            <person name="Minami J."/>
            <person name="Xiao J.Z."/>
            <person name="Abe F."/>
        </authorList>
    </citation>
    <scope>NUCLEOTIDE SEQUENCE [LARGE SCALE GENOMIC DNA]</scope>
    <source>
        <strain evidence="7 8">MCC 1114</strain>
    </source>
</reference>
<accession>A0A0L7D0Q6</accession>
<dbReference type="CDD" id="cd03768">
    <property type="entry name" value="SR_ResInv"/>
    <property type="match status" value="1"/>
</dbReference>
<feature type="active site" description="O-(5'-phospho-DNA)-serine intermediate" evidence="4 5">
    <location>
        <position position="19"/>
    </location>
</feature>
<evidence type="ECO:0000256" key="2">
    <source>
        <dbReference type="ARBA" id="ARBA00023125"/>
    </source>
</evidence>
<evidence type="ECO:0000313" key="7">
    <source>
        <dbReference type="EMBL" id="KOA65532.1"/>
    </source>
</evidence>
<evidence type="ECO:0000256" key="4">
    <source>
        <dbReference type="PIRSR" id="PIRSR606118-50"/>
    </source>
</evidence>
<comment type="caution">
    <text evidence="7">The sequence shown here is derived from an EMBL/GenBank/DDBJ whole genome shotgun (WGS) entry which is preliminary data.</text>
</comment>
<dbReference type="EMBL" id="AVQC01000009">
    <property type="protein sequence ID" value="KOA65532.1"/>
    <property type="molecule type" value="Genomic_DNA"/>
</dbReference>